<dbReference type="Proteomes" id="UP001152485">
    <property type="component" value="Unassembled WGS sequence"/>
</dbReference>
<dbReference type="PROSITE" id="PS00588">
    <property type="entry name" value="FLAGELLA_BB_ROD"/>
    <property type="match status" value="1"/>
</dbReference>
<gene>
    <name evidence="9" type="primary">flgE</name>
    <name evidence="9" type="ORF">PSECIP111854_02871</name>
    <name evidence="8" type="ORF">PSECIP111951_00323</name>
</gene>
<dbReference type="RefSeq" id="WP_261591523.1">
    <property type="nucleotide sequence ID" value="NZ_CAMAPC010000011.1"/>
</dbReference>
<dbReference type="PANTHER" id="PTHR30435">
    <property type="entry name" value="FLAGELLAR PROTEIN"/>
    <property type="match status" value="1"/>
</dbReference>
<keyword evidence="9" id="KW-0969">Cilium</keyword>
<dbReference type="SUPFAM" id="SSF117143">
    <property type="entry name" value="Flagellar hook protein flgE"/>
    <property type="match status" value="1"/>
</dbReference>
<comment type="caution">
    <text evidence="9">The sequence shown here is derived from an EMBL/GenBank/DDBJ whole genome shotgun (WGS) entry which is preliminary data.</text>
</comment>
<dbReference type="InterPro" id="IPR019776">
    <property type="entry name" value="Flagellar_basal_body_rod_CS"/>
</dbReference>
<evidence type="ECO:0000313" key="8">
    <source>
        <dbReference type="EMBL" id="CAH9051076.1"/>
    </source>
</evidence>
<dbReference type="Pfam" id="PF00460">
    <property type="entry name" value="Flg_bb_rod"/>
    <property type="match status" value="1"/>
</dbReference>
<protein>
    <recommendedName>
        <fullName evidence="4">Flagellar basal-body rod protein FlgF</fullName>
    </recommendedName>
</protein>
<sequence>MFQAFFNGLSGMLSFSKNLDTVSNNISNMNTPGFRAADTFYDSLSGGEGNGGIGTQISGLGYRFTPGDIKQTGNATDVAISGQGFFTLLQDNEQYLTRAGQFTFNSEGILVDKNSGLSVASLSDTGAMSEFDISSLKMQAPKASTSVELSGNLSSGASSHEISGVKVFNKLGEEIELTLKFTKSTTVTGEWSVDVSKSSAPGVVLSTSKVTFGPDGTPKQGEASFSVNIEDSMGGSAAVTFALGSPSNFSQSTSMDTGETSTLKADVKDGSAVASLTSIEFSSDGSLALKYSNGETVKGPSLALAQVKDESSLKLVNGNMFIAQGNSGVTFGKAGTAGLGGIAGKSIELSNVDLSREFADMLVIQRGYQASSRLLNVSNQLLEQLYENTRGR</sequence>
<dbReference type="InterPro" id="IPR020013">
    <property type="entry name" value="Flagellar_FlgE/F/G"/>
</dbReference>
<comment type="subcellular location">
    <subcellularLocation>
        <location evidence="1 4">Bacterial flagellum basal body</location>
    </subcellularLocation>
</comment>
<dbReference type="AlphaFoldDB" id="A0A9W4VSX3"/>
<organism evidence="9 10">
    <name type="scientific">Pseudoalteromonas holothuriae</name>
    <dbReference type="NCBI Taxonomy" id="2963714"/>
    <lineage>
        <taxon>Bacteria</taxon>
        <taxon>Pseudomonadati</taxon>
        <taxon>Pseudomonadota</taxon>
        <taxon>Gammaproteobacteria</taxon>
        <taxon>Alteromonadales</taxon>
        <taxon>Pseudoalteromonadaceae</taxon>
        <taxon>Pseudoalteromonas</taxon>
    </lineage>
</organism>
<dbReference type="NCBIfam" id="TIGR03506">
    <property type="entry name" value="FlgEFG_subfam"/>
    <property type="match status" value="1"/>
</dbReference>
<dbReference type="Pfam" id="PF22692">
    <property type="entry name" value="LlgE_F_G_D1"/>
    <property type="match status" value="1"/>
</dbReference>
<feature type="domain" description="Flagellar basal-body/hook protein C-terminal" evidence="6">
    <location>
        <begin position="346"/>
        <end position="385"/>
    </location>
</feature>
<evidence type="ECO:0000256" key="2">
    <source>
        <dbReference type="ARBA" id="ARBA00009677"/>
    </source>
</evidence>
<keyword evidence="9" id="KW-0282">Flagellum</keyword>
<evidence type="ECO:0000256" key="4">
    <source>
        <dbReference type="RuleBase" id="RU362116"/>
    </source>
</evidence>
<evidence type="ECO:0000313" key="10">
    <source>
        <dbReference type="Proteomes" id="UP001152467"/>
    </source>
</evidence>
<evidence type="ECO:0000259" key="5">
    <source>
        <dbReference type="Pfam" id="PF00460"/>
    </source>
</evidence>
<accession>A0A9W4VSX3</accession>
<dbReference type="InterPro" id="IPR037058">
    <property type="entry name" value="Falgellar_hook_FlgE_sf"/>
</dbReference>
<feature type="domain" description="Flagellar hook protein FlgE/F/G-like D1" evidence="7">
    <location>
        <begin position="79"/>
        <end position="148"/>
    </location>
</feature>
<dbReference type="GO" id="GO:0071978">
    <property type="term" value="P:bacterial-type flagellum-dependent swarming motility"/>
    <property type="evidence" value="ECO:0007669"/>
    <property type="project" value="TreeGrafter"/>
</dbReference>
<evidence type="ECO:0000256" key="3">
    <source>
        <dbReference type="ARBA" id="ARBA00023143"/>
    </source>
</evidence>
<proteinExistence type="inferred from homology"/>
<reference evidence="9 11" key="1">
    <citation type="submission" date="2022-07" db="EMBL/GenBank/DDBJ databases">
        <authorList>
            <person name="Criscuolo A."/>
        </authorList>
    </citation>
    <scope>NUCLEOTIDE SEQUENCE</scope>
    <source>
        <strain evidence="11">CIP 111951</strain>
        <strain evidence="9">CIP111854</strain>
        <strain evidence="8">CIP111951</strain>
    </source>
</reference>
<dbReference type="InterPro" id="IPR001444">
    <property type="entry name" value="Flag_bb_rod_N"/>
</dbReference>
<comment type="similarity">
    <text evidence="2 4">Belongs to the flagella basal body rod proteins family.</text>
</comment>
<keyword evidence="10" id="KW-1185">Reference proteome</keyword>
<dbReference type="InterPro" id="IPR053967">
    <property type="entry name" value="LlgE_F_G-like_D1"/>
</dbReference>
<name>A0A9W4VSX3_9GAMM</name>
<keyword evidence="3 4" id="KW-0975">Bacterial flagellum</keyword>
<evidence type="ECO:0000313" key="11">
    <source>
        <dbReference type="Proteomes" id="UP001152485"/>
    </source>
</evidence>
<comment type="subunit">
    <text evidence="4">The basal body constitutes a major portion of the flagellar organelle and consists of five rings (E,L,P,S, and M) mounted on a central rod. The rod consists of about 26 subunits of FlgG in the distal portion, and FlgB, FlgC and FlgF are thought to build up the proximal portion of the rod with about 6 subunits each.</text>
</comment>
<evidence type="ECO:0000313" key="9">
    <source>
        <dbReference type="EMBL" id="CAH9061734.1"/>
    </source>
</evidence>
<dbReference type="InterPro" id="IPR037925">
    <property type="entry name" value="FlgE/F/G-like"/>
</dbReference>
<dbReference type="NCBIfam" id="TIGR02490">
    <property type="entry name" value="flgF"/>
    <property type="match status" value="1"/>
</dbReference>
<dbReference type="Gene3D" id="2.60.98.20">
    <property type="entry name" value="Flagellar hook protein FlgE"/>
    <property type="match status" value="1"/>
</dbReference>
<dbReference type="GO" id="GO:0030694">
    <property type="term" value="C:bacterial-type flagellum basal body, rod"/>
    <property type="evidence" value="ECO:0007669"/>
    <property type="project" value="UniProtKB-UniRule"/>
</dbReference>
<evidence type="ECO:0000256" key="1">
    <source>
        <dbReference type="ARBA" id="ARBA00004117"/>
    </source>
</evidence>
<dbReference type="EMBL" id="CAMAPC010000011">
    <property type="protein sequence ID" value="CAH9061734.1"/>
    <property type="molecule type" value="Genomic_DNA"/>
</dbReference>
<evidence type="ECO:0000259" key="6">
    <source>
        <dbReference type="Pfam" id="PF06429"/>
    </source>
</evidence>
<feature type="domain" description="Flagellar basal body rod protein N-terminal" evidence="5">
    <location>
        <begin position="8"/>
        <end position="35"/>
    </location>
</feature>
<dbReference type="PANTHER" id="PTHR30435:SF19">
    <property type="entry name" value="FLAGELLAR BASAL-BODY ROD PROTEIN FLGG"/>
    <property type="match status" value="1"/>
</dbReference>
<dbReference type="InterPro" id="IPR010930">
    <property type="entry name" value="Flg_bb/hook_C_dom"/>
</dbReference>
<dbReference type="EMBL" id="CAMAPD010000001">
    <property type="protein sequence ID" value="CAH9051076.1"/>
    <property type="molecule type" value="Genomic_DNA"/>
</dbReference>
<keyword evidence="9" id="KW-0966">Cell projection</keyword>
<dbReference type="Pfam" id="PF06429">
    <property type="entry name" value="Flg_bbr_C"/>
    <property type="match status" value="1"/>
</dbReference>
<evidence type="ECO:0000259" key="7">
    <source>
        <dbReference type="Pfam" id="PF22692"/>
    </source>
</evidence>
<dbReference type="InterPro" id="IPR012836">
    <property type="entry name" value="FlgF"/>
</dbReference>
<dbReference type="Proteomes" id="UP001152467">
    <property type="component" value="Unassembled WGS sequence"/>
</dbReference>